<name>A0ABN9X6G7_9DINO</name>
<gene>
    <name evidence="2" type="ORF">PCOR1329_LOCUS73883</name>
</gene>
<evidence type="ECO:0000313" key="3">
    <source>
        <dbReference type="Proteomes" id="UP001189429"/>
    </source>
</evidence>
<feature type="compositionally biased region" description="Low complexity" evidence="1">
    <location>
        <begin position="31"/>
        <end position="48"/>
    </location>
</feature>
<sequence length="205" mass="22781">QTVEKQSVQIFSEETQPDALPPPTFEELGLSPSPESQAAAAPSASAEATGAPVETPAGAPAADVFTDMLASELERMNVSQTQQAAAQSIQMVDLDSQLIELFKQMQGQAGWGEAEEDEAGWGGGVKEADPVLEACKAGGWYVKAKTPIYRRFRLWLKNHQSEKEECDLMKGHEAEQYRARWAKKRYDEYNETRAEMQETRQSKRK</sequence>
<feature type="compositionally biased region" description="Polar residues" evidence="1">
    <location>
        <begin position="1"/>
        <end position="14"/>
    </location>
</feature>
<proteinExistence type="predicted"/>
<comment type="caution">
    <text evidence="2">The sequence shown here is derived from an EMBL/GenBank/DDBJ whole genome shotgun (WGS) entry which is preliminary data.</text>
</comment>
<protein>
    <submittedName>
        <fullName evidence="2">Uncharacterized protein</fullName>
    </submittedName>
</protein>
<reference evidence="2" key="1">
    <citation type="submission" date="2023-10" db="EMBL/GenBank/DDBJ databases">
        <authorList>
            <person name="Chen Y."/>
            <person name="Shah S."/>
            <person name="Dougan E. K."/>
            <person name="Thang M."/>
            <person name="Chan C."/>
        </authorList>
    </citation>
    <scope>NUCLEOTIDE SEQUENCE [LARGE SCALE GENOMIC DNA]</scope>
</reference>
<feature type="non-terminal residue" evidence="2">
    <location>
        <position position="205"/>
    </location>
</feature>
<dbReference type="EMBL" id="CAUYUJ010019976">
    <property type="protein sequence ID" value="CAK0894995.1"/>
    <property type="molecule type" value="Genomic_DNA"/>
</dbReference>
<dbReference type="Proteomes" id="UP001189429">
    <property type="component" value="Unassembled WGS sequence"/>
</dbReference>
<feature type="non-terminal residue" evidence="2">
    <location>
        <position position="1"/>
    </location>
</feature>
<organism evidence="2 3">
    <name type="scientific">Prorocentrum cordatum</name>
    <dbReference type="NCBI Taxonomy" id="2364126"/>
    <lineage>
        <taxon>Eukaryota</taxon>
        <taxon>Sar</taxon>
        <taxon>Alveolata</taxon>
        <taxon>Dinophyceae</taxon>
        <taxon>Prorocentrales</taxon>
        <taxon>Prorocentraceae</taxon>
        <taxon>Prorocentrum</taxon>
    </lineage>
</organism>
<keyword evidence="3" id="KW-1185">Reference proteome</keyword>
<evidence type="ECO:0000256" key="1">
    <source>
        <dbReference type="SAM" id="MobiDB-lite"/>
    </source>
</evidence>
<feature type="region of interest" description="Disordered" evidence="1">
    <location>
        <begin position="1"/>
        <end position="59"/>
    </location>
</feature>
<accession>A0ABN9X6G7</accession>
<evidence type="ECO:0000313" key="2">
    <source>
        <dbReference type="EMBL" id="CAK0894995.1"/>
    </source>
</evidence>